<dbReference type="Gene3D" id="3.40.710.10">
    <property type="entry name" value="DD-peptidase/beta-lactamase superfamily"/>
    <property type="match status" value="1"/>
</dbReference>
<evidence type="ECO:0000259" key="5">
    <source>
        <dbReference type="Pfam" id="PF13354"/>
    </source>
</evidence>
<dbReference type="AlphaFoldDB" id="A0A368XHV2"/>
<evidence type="ECO:0000313" key="6">
    <source>
        <dbReference type="EMBL" id="RCW67533.1"/>
    </source>
</evidence>
<dbReference type="Pfam" id="PF13354">
    <property type="entry name" value="Beta-lactamase2"/>
    <property type="match status" value="1"/>
</dbReference>
<dbReference type="Proteomes" id="UP000252884">
    <property type="component" value="Unassembled WGS sequence"/>
</dbReference>
<dbReference type="SUPFAM" id="SSF56601">
    <property type="entry name" value="beta-lactamase/transpeptidase-like"/>
    <property type="match status" value="1"/>
</dbReference>
<evidence type="ECO:0000256" key="4">
    <source>
        <dbReference type="SAM" id="SignalP"/>
    </source>
</evidence>
<dbReference type="InterPro" id="IPR045155">
    <property type="entry name" value="Beta-lactam_cat"/>
</dbReference>
<evidence type="ECO:0000313" key="7">
    <source>
        <dbReference type="Proteomes" id="UP000252884"/>
    </source>
</evidence>
<dbReference type="GO" id="GO:0008800">
    <property type="term" value="F:beta-lactamase activity"/>
    <property type="evidence" value="ECO:0007669"/>
    <property type="project" value="UniProtKB-EC"/>
</dbReference>
<feature type="domain" description="Beta-lactamase class A catalytic" evidence="5">
    <location>
        <begin position="54"/>
        <end position="325"/>
    </location>
</feature>
<feature type="signal peptide" evidence="4">
    <location>
        <begin position="1"/>
        <end position="29"/>
    </location>
</feature>
<comment type="catalytic activity">
    <reaction evidence="1">
        <text>a beta-lactam + H2O = a substituted beta-amino acid</text>
        <dbReference type="Rhea" id="RHEA:20401"/>
        <dbReference type="ChEBI" id="CHEBI:15377"/>
        <dbReference type="ChEBI" id="CHEBI:35627"/>
        <dbReference type="ChEBI" id="CHEBI:140347"/>
        <dbReference type="EC" id="3.5.2.6"/>
    </reaction>
</comment>
<evidence type="ECO:0000256" key="3">
    <source>
        <dbReference type="ARBA" id="ARBA00012865"/>
    </source>
</evidence>
<name>A0A368XHV2_9BURK</name>
<proteinExistence type="inferred from homology"/>
<evidence type="ECO:0000256" key="2">
    <source>
        <dbReference type="ARBA" id="ARBA00009009"/>
    </source>
</evidence>
<organism evidence="6 7">
    <name type="scientific">Pseudorhodoferax soli</name>
    <dbReference type="NCBI Taxonomy" id="545864"/>
    <lineage>
        <taxon>Bacteria</taxon>
        <taxon>Pseudomonadati</taxon>
        <taxon>Pseudomonadota</taxon>
        <taxon>Betaproteobacteria</taxon>
        <taxon>Burkholderiales</taxon>
        <taxon>Comamonadaceae</taxon>
    </lineage>
</organism>
<dbReference type="GO" id="GO:0046677">
    <property type="term" value="P:response to antibiotic"/>
    <property type="evidence" value="ECO:0007669"/>
    <property type="project" value="InterPro"/>
</dbReference>
<sequence>MQRRTSATHRDRRCWLALCLCVSAVSAAAAPSWQERLTAALAHIDAAPDGPRIGVYVRALGSGESASFQAEQSWYLASAVKVPVAVAVLRGIARGVYQLDTPVTLRADDYVDGAGSTNRQAVGAALPIRYLLEQMVIHSDNTASDMLIGLVGLAQVNAVTAEVAPGGFGPITRLAEVRRATYGQLVPAAHRLAGRELLMLRQQRDDSARLQYLARIVQVPVGDFRLATLGEAYDAYYATGLNAGRLDAYGELLAQLADGQLLPPTQTRYLLGLMERVVTGPQRIRAGLPAGARFAHKTGTQRGRFCDAGIVQPAGGTRVVVVACTRGELSLVRAERALREVGTALCRSGVLTQGVPDAPSCAIRPPALPAAGHADPP</sequence>
<dbReference type="InterPro" id="IPR000871">
    <property type="entry name" value="Beta-lactam_class-A"/>
</dbReference>
<dbReference type="GO" id="GO:0030655">
    <property type="term" value="P:beta-lactam antibiotic catabolic process"/>
    <property type="evidence" value="ECO:0007669"/>
    <property type="project" value="InterPro"/>
</dbReference>
<dbReference type="EMBL" id="QPJK01000009">
    <property type="protein sequence ID" value="RCW67533.1"/>
    <property type="molecule type" value="Genomic_DNA"/>
</dbReference>
<protein>
    <recommendedName>
        <fullName evidence="3">beta-lactamase</fullName>
        <ecNumber evidence="3">3.5.2.6</ecNumber>
    </recommendedName>
</protein>
<dbReference type="EC" id="3.5.2.6" evidence="3"/>
<gene>
    <name evidence="6" type="ORF">DES41_109256</name>
</gene>
<dbReference type="RefSeq" id="WP_245965912.1">
    <property type="nucleotide sequence ID" value="NZ_QPJK01000009.1"/>
</dbReference>
<dbReference type="PANTHER" id="PTHR35333:SF3">
    <property type="entry name" value="BETA-LACTAMASE-TYPE TRANSPEPTIDASE FOLD CONTAINING PROTEIN"/>
    <property type="match status" value="1"/>
</dbReference>
<comment type="similarity">
    <text evidence="2">Belongs to the class-A beta-lactamase family.</text>
</comment>
<feature type="chain" id="PRO_5016918826" description="beta-lactamase" evidence="4">
    <location>
        <begin position="30"/>
        <end position="377"/>
    </location>
</feature>
<dbReference type="InterPro" id="IPR012338">
    <property type="entry name" value="Beta-lactam/transpept-like"/>
</dbReference>
<evidence type="ECO:0000256" key="1">
    <source>
        <dbReference type="ARBA" id="ARBA00001526"/>
    </source>
</evidence>
<keyword evidence="4" id="KW-0732">Signal</keyword>
<keyword evidence="7" id="KW-1185">Reference proteome</keyword>
<dbReference type="PANTHER" id="PTHR35333">
    <property type="entry name" value="BETA-LACTAMASE"/>
    <property type="match status" value="1"/>
</dbReference>
<comment type="caution">
    <text evidence="6">The sequence shown here is derived from an EMBL/GenBank/DDBJ whole genome shotgun (WGS) entry which is preliminary data.</text>
</comment>
<accession>A0A368XHV2</accession>
<reference evidence="6 7" key="1">
    <citation type="submission" date="2018-07" db="EMBL/GenBank/DDBJ databases">
        <title>Genomic Encyclopedia of Type Strains, Phase IV (KMG-IV): sequencing the most valuable type-strain genomes for metagenomic binning, comparative biology and taxonomic classification.</title>
        <authorList>
            <person name="Goeker M."/>
        </authorList>
    </citation>
    <scope>NUCLEOTIDE SEQUENCE [LARGE SCALE GENOMIC DNA]</scope>
    <source>
        <strain evidence="6 7">DSM 21634</strain>
    </source>
</reference>